<accession>G9PE86</accession>
<dbReference type="InterPro" id="IPR003593">
    <property type="entry name" value="AAA+_ATPase"/>
</dbReference>
<dbReference type="PRINTS" id="PR00830">
    <property type="entry name" value="ENDOLAPTASE"/>
</dbReference>
<keyword evidence="2" id="KW-0547">Nucleotide-binding</keyword>
<dbReference type="FunFam" id="3.40.50.300:FF:000345">
    <property type="entry name" value="AAA family ATPase"/>
    <property type="match status" value="1"/>
</dbReference>
<keyword evidence="3" id="KW-0067">ATP-binding</keyword>
<dbReference type="Gene3D" id="3.40.50.300">
    <property type="entry name" value="P-loop containing nucleotide triphosphate hydrolases"/>
    <property type="match status" value="1"/>
</dbReference>
<evidence type="ECO:0000256" key="2">
    <source>
        <dbReference type="ARBA" id="ARBA00022741"/>
    </source>
</evidence>
<evidence type="ECO:0000256" key="3">
    <source>
        <dbReference type="ARBA" id="ARBA00022840"/>
    </source>
</evidence>
<dbReference type="GO" id="GO:0006261">
    <property type="term" value="P:DNA-templated DNA replication"/>
    <property type="evidence" value="ECO:0007669"/>
    <property type="project" value="TreeGrafter"/>
</dbReference>
<dbReference type="SUPFAM" id="SSF48019">
    <property type="entry name" value="post-AAA+ oligomerization domain-like"/>
    <property type="match status" value="1"/>
</dbReference>
<proteinExistence type="inferred from homology"/>
<gene>
    <name evidence="5" type="ORF">HMPREF0045_00479</name>
</gene>
<name>G9PE86_9ACTO</name>
<dbReference type="Proteomes" id="UP000003822">
    <property type="component" value="Unassembled WGS sequence"/>
</dbReference>
<dbReference type="eggNOG" id="COG2256">
    <property type="taxonomic scope" value="Bacteria"/>
</dbReference>
<dbReference type="FunFam" id="1.20.272.10:FF:000001">
    <property type="entry name" value="Putative AAA family ATPase"/>
    <property type="match status" value="1"/>
</dbReference>
<dbReference type="PANTHER" id="PTHR13779">
    <property type="entry name" value="WERNER HELICASE-INTERACTING PROTEIN 1 FAMILY MEMBER"/>
    <property type="match status" value="1"/>
</dbReference>
<dbReference type="InterPro" id="IPR032423">
    <property type="entry name" value="AAA_assoc_2"/>
</dbReference>
<comment type="similarity">
    <text evidence="1">Belongs to the AAA ATPase family. RarA/MGS1/WRNIP1 subfamily.</text>
</comment>
<dbReference type="GO" id="GO:0005524">
    <property type="term" value="F:ATP binding"/>
    <property type="evidence" value="ECO:0007669"/>
    <property type="project" value="UniProtKB-KW"/>
</dbReference>
<dbReference type="SMART" id="SM00382">
    <property type="entry name" value="AAA"/>
    <property type="match status" value="1"/>
</dbReference>
<dbReference type="Gene3D" id="1.10.3710.10">
    <property type="entry name" value="DNA polymerase III clamp loader subunits, C-terminal domain"/>
    <property type="match status" value="1"/>
</dbReference>
<dbReference type="InterPro" id="IPR003959">
    <property type="entry name" value="ATPase_AAA_core"/>
</dbReference>
<dbReference type="InterPro" id="IPR008921">
    <property type="entry name" value="DNA_pol3_clamp-load_cplx_C"/>
</dbReference>
<dbReference type="InterPro" id="IPR051314">
    <property type="entry name" value="AAA_ATPase_RarA/MGS1/WRNIP1"/>
</dbReference>
<dbReference type="CDD" id="cd18139">
    <property type="entry name" value="HLD_clamp_RarA"/>
    <property type="match status" value="1"/>
</dbReference>
<dbReference type="InterPro" id="IPR027417">
    <property type="entry name" value="P-loop_NTPase"/>
</dbReference>
<evidence type="ECO:0000256" key="1">
    <source>
        <dbReference type="ARBA" id="ARBA00008959"/>
    </source>
</evidence>
<dbReference type="STRING" id="435830.HMPREF0045_00479"/>
<dbReference type="Gene3D" id="1.10.8.60">
    <property type="match status" value="1"/>
</dbReference>
<organism evidence="5 6">
    <name type="scientific">Actinomyces graevenitzii C83</name>
    <dbReference type="NCBI Taxonomy" id="435830"/>
    <lineage>
        <taxon>Bacteria</taxon>
        <taxon>Bacillati</taxon>
        <taxon>Actinomycetota</taxon>
        <taxon>Actinomycetes</taxon>
        <taxon>Actinomycetales</taxon>
        <taxon>Actinomycetaceae</taxon>
        <taxon>Actinomyces</taxon>
    </lineage>
</organism>
<reference evidence="5 6" key="1">
    <citation type="submission" date="2011-10" db="EMBL/GenBank/DDBJ databases">
        <title>The Genome Sequence of Actinomyces graevenitzii C83.</title>
        <authorList>
            <consortium name="The Broad Institute Genome Sequencing Platform"/>
            <consortium name="The Broad Institute Genome Sequencing Center for Infectious Disease"/>
            <person name="Earl A."/>
            <person name="Ward D."/>
            <person name="Feldgarden M."/>
            <person name="Gevers D."/>
            <person name="Sibley C.D."/>
            <person name="Field T.R."/>
            <person name="Grinwis M."/>
            <person name="Eshaghurshan C.S."/>
            <person name="Surette M.G."/>
            <person name="Young S.K."/>
            <person name="Zeng Q."/>
            <person name="Gargeya S."/>
            <person name="Fitzgerald M."/>
            <person name="Haas B."/>
            <person name="Abouelleil A."/>
            <person name="Alvarado L."/>
            <person name="Arachchi H.M."/>
            <person name="Berlin A."/>
            <person name="Brown A."/>
            <person name="Chapman S.B."/>
            <person name="Chen Z."/>
            <person name="Dunbar C."/>
            <person name="Freedman E."/>
            <person name="Gearin G."/>
            <person name="Goldberg J."/>
            <person name="Griggs A."/>
            <person name="Gujja S."/>
            <person name="Heiman D."/>
            <person name="Howarth C."/>
            <person name="Larson L."/>
            <person name="Lui A."/>
            <person name="MacDonald P.J.P."/>
            <person name="Montmayeur A."/>
            <person name="Murphy C."/>
            <person name="Neiman D."/>
            <person name="Pearson M."/>
            <person name="Priest M."/>
            <person name="Roberts A."/>
            <person name="Saif S."/>
            <person name="Shea T."/>
            <person name="Shenoy N."/>
            <person name="Sisk P."/>
            <person name="Stolte C."/>
            <person name="Sykes S."/>
            <person name="Wortman J."/>
            <person name="Nusbaum C."/>
            <person name="Birren B."/>
        </authorList>
    </citation>
    <scope>NUCLEOTIDE SEQUENCE [LARGE SCALE GENOMIC DNA]</scope>
    <source>
        <strain evidence="5 6">C83</strain>
    </source>
</reference>
<protein>
    <recommendedName>
        <fullName evidence="4">AAA+ ATPase domain-containing protein</fullName>
    </recommendedName>
</protein>
<dbReference type="Gene3D" id="1.20.272.10">
    <property type="match status" value="1"/>
</dbReference>
<dbReference type="SUPFAM" id="SSF52540">
    <property type="entry name" value="P-loop containing nucleoside triphosphate hydrolases"/>
    <property type="match status" value="1"/>
</dbReference>
<dbReference type="OrthoDB" id="9778364at2"/>
<dbReference type="EMBL" id="ACRN01000002">
    <property type="protein sequence ID" value="EHM89066.1"/>
    <property type="molecule type" value="Genomic_DNA"/>
</dbReference>
<dbReference type="GO" id="GO:0003677">
    <property type="term" value="F:DNA binding"/>
    <property type="evidence" value="ECO:0007669"/>
    <property type="project" value="InterPro"/>
</dbReference>
<dbReference type="RefSeq" id="WP_005985163.1">
    <property type="nucleotide sequence ID" value="NZ_JH470338.1"/>
</dbReference>
<dbReference type="HOGENOM" id="CLU_017985_0_3_11"/>
<dbReference type="AlphaFoldDB" id="G9PE86"/>
<dbReference type="Pfam" id="PF12002">
    <property type="entry name" value="MgsA_C"/>
    <property type="match status" value="1"/>
</dbReference>
<dbReference type="FunFam" id="1.10.3710.10:FF:000003">
    <property type="entry name" value="ATPase, AAA family protein"/>
    <property type="match status" value="1"/>
</dbReference>
<dbReference type="Pfam" id="PF00004">
    <property type="entry name" value="AAA"/>
    <property type="match status" value="1"/>
</dbReference>
<dbReference type="PANTHER" id="PTHR13779:SF7">
    <property type="entry name" value="ATPASE WRNIP1"/>
    <property type="match status" value="1"/>
</dbReference>
<keyword evidence="6" id="KW-1185">Reference proteome</keyword>
<dbReference type="InterPro" id="IPR021886">
    <property type="entry name" value="MgsA_C"/>
</dbReference>
<evidence type="ECO:0000313" key="6">
    <source>
        <dbReference type="Proteomes" id="UP000003822"/>
    </source>
</evidence>
<dbReference type="GO" id="GO:0008047">
    <property type="term" value="F:enzyme activator activity"/>
    <property type="evidence" value="ECO:0007669"/>
    <property type="project" value="TreeGrafter"/>
</dbReference>
<dbReference type="GO" id="GO:0000731">
    <property type="term" value="P:DNA synthesis involved in DNA repair"/>
    <property type="evidence" value="ECO:0007669"/>
    <property type="project" value="TreeGrafter"/>
</dbReference>
<sequence length="499" mass="52959">MDLFEAANSDESGLSVDPHAPLAVRMRPRSLDELVGQSHLLAPGSPLRRLIAGGRGATSSVILFGPPGTGKTTLAYLVARAHNRRFVELSAVSAGVKEVRAVVDQARHALSVSGQETVLFIDEVHRFSRSQQDSLLPAVENRWVTLIAATTENPSFSVVAPLLSRSLLLTLQPLDGQDIAALVRRAIGDPRGYAGRVAIDDGALAQLVRLAGNDARKALTVLEAAAQSVLDGEASVDTDVDTGTSVDGGAALDAEATPKDAGAKENQKAQAKQSLDTVQQSKALKPDIPVITVSTIEQAADIAAVRYDRSGDQHYDVASAFIKSMRGSDVDAAIHYLARMIAAGEDPRFIARRVVIAASEDVGMADPSVLVTASAAMNAVAQIGMPEARIILAQAVIAVASAPKSNAAYLAIDRALADVRAGNIGQVPAHLRDAHYAGAQKLGHGTDYKYAHDYPHSVAAQEYLPEELRGKRYYQPTRNGFEDLLTTRLEKVRDLLGRG</sequence>
<dbReference type="Pfam" id="PF16193">
    <property type="entry name" value="AAA_assoc_2"/>
    <property type="match status" value="1"/>
</dbReference>
<dbReference type="CDD" id="cd00009">
    <property type="entry name" value="AAA"/>
    <property type="match status" value="1"/>
</dbReference>
<evidence type="ECO:0000259" key="4">
    <source>
        <dbReference type="SMART" id="SM00382"/>
    </source>
</evidence>
<evidence type="ECO:0000313" key="5">
    <source>
        <dbReference type="EMBL" id="EHM89066.1"/>
    </source>
</evidence>
<dbReference type="PATRIC" id="fig|435830.3.peg.467"/>
<dbReference type="GO" id="GO:0016887">
    <property type="term" value="F:ATP hydrolysis activity"/>
    <property type="evidence" value="ECO:0007669"/>
    <property type="project" value="InterPro"/>
</dbReference>
<feature type="domain" description="AAA+ ATPase" evidence="4">
    <location>
        <begin position="57"/>
        <end position="174"/>
    </location>
</feature>
<dbReference type="GO" id="GO:0017116">
    <property type="term" value="F:single-stranded DNA helicase activity"/>
    <property type="evidence" value="ECO:0007669"/>
    <property type="project" value="TreeGrafter"/>
</dbReference>
<comment type="caution">
    <text evidence="5">The sequence shown here is derived from an EMBL/GenBank/DDBJ whole genome shotgun (WGS) entry which is preliminary data.</text>
</comment>